<sequence>MAPQCLPESGWSVAPALALGMLFIATSQKDFVIRCFYRTFSGLLKNEELRDRVLKADAEVDRLRDLNQALQWEIQQLNRKIDNIRKAVAILGHTRDVNRAHQRDSRSGYGAEEGIDPIGPRLSGVLNIVEGMAL</sequence>
<evidence type="ECO:0000313" key="1">
    <source>
        <dbReference type="EMBL" id="OCK86891.1"/>
    </source>
</evidence>
<proteinExistence type="predicted"/>
<name>A0ACC8EMW1_9PEZI</name>
<evidence type="ECO:0000313" key="2">
    <source>
        <dbReference type="Proteomes" id="UP000250078"/>
    </source>
</evidence>
<dbReference type="Proteomes" id="UP000250078">
    <property type="component" value="Unassembled WGS sequence"/>
</dbReference>
<protein>
    <submittedName>
        <fullName evidence="1">Uncharacterized protein</fullName>
    </submittedName>
</protein>
<accession>A0ACC8EMW1</accession>
<dbReference type="EMBL" id="KV748280">
    <property type="protein sequence ID" value="OCK86891.1"/>
    <property type="molecule type" value="Genomic_DNA"/>
</dbReference>
<gene>
    <name evidence="1" type="ORF">K441DRAFT_682994</name>
</gene>
<keyword evidence="2" id="KW-1185">Reference proteome</keyword>
<organism evidence="1 2">
    <name type="scientific">Cenococcum geophilum 1.58</name>
    <dbReference type="NCBI Taxonomy" id="794803"/>
    <lineage>
        <taxon>Eukaryota</taxon>
        <taxon>Fungi</taxon>
        <taxon>Dikarya</taxon>
        <taxon>Ascomycota</taxon>
        <taxon>Pezizomycotina</taxon>
        <taxon>Dothideomycetes</taxon>
        <taxon>Pleosporomycetidae</taxon>
        <taxon>Gloniales</taxon>
        <taxon>Gloniaceae</taxon>
        <taxon>Cenococcum</taxon>
    </lineage>
</organism>
<reference evidence="1 2" key="1">
    <citation type="journal article" date="2016" name="Nat. Commun.">
        <title>Ectomycorrhizal ecology is imprinted in the genome of the dominant symbiotic fungus Cenococcum geophilum.</title>
        <authorList>
            <consortium name="DOE Joint Genome Institute"/>
            <person name="Peter M."/>
            <person name="Kohler A."/>
            <person name="Ohm R.A."/>
            <person name="Kuo A."/>
            <person name="Krutzmann J."/>
            <person name="Morin E."/>
            <person name="Arend M."/>
            <person name="Barry K.W."/>
            <person name="Binder M."/>
            <person name="Choi C."/>
            <person name="Clum A."/>
            <person name="Copeland A."/>
            <person name="Grisel N."/>
            <person name="Haridas S."/>
            <person name="Kipfer T."/>
            <person name="LaButti K."/>
            <person name="Lindquist E."/>
            <person name="Lipzen A."/>
            <person name="Maire R."/>
            <person name="Meier B."/>
            <person name="Mihaltcheva S."/>
            <person name="Molinier V."/>
            <person name="Murat C."/>
            <person name="Poggeler S."/>
            <person name="Quandt C.A."/>
            <person name="Sperisen C."/>
            <person name="Tritt A."/>
            <person name="Tisserant E."/>
            <person name="Crous P.W."/>
            <person name="Henrissat B."/>
            <person name="Nehls U."/>
            <person name="Egli S."/>
            <person name="Spatafora J.W."/>
            <person name="Grigoriev I.V."/>
            <person name="Martin F.M."/>
        </authorList>
    </citation>
    <scope>NUCLEOTIDE SEQUENCE [LARGE SCALE GENOMIC DNA]</scope>
    <source>
        <strain evidence="1 2">1.58</strain>
    </source>
</reference>